<dbReference type="EMBL" id="ML977008">
    <property type="protein sequence ID" value="KAF1952739.1"/>
    <property type="molecule type" value="Genomic_DNA"/>
</dbReference>
<dbReference type="AlphaFoldDB" id="A0A6A5TLZ0"/>
<sequence>MEPLSTTASVFDASEVASYINTVADAMEDRKRLGEEVRACEYIQLPSDVVQNRQSPAKRKLEEYHSDQHAADSPDYPAFISRPRAKGPPDLCTRCSSIQFDRMFAANINTRKGAFQIDLGPIKGEWNTSCQVCCLFAAMQLPGTPKDQRGQLVAFSSLRSYPANNCHDRTPRNCPMVTDTIFLGVLPSTRNSFQLRELSEAGFIATSDPSGVTETSKFEGRALNPETVDFDTLKSWMSYCECHHTRTCGTQDLSSVDFVPLLRVIDCERRIITSQNPKTCRYLALSYVWGDAPSAEQMEWSEKLPETLPNVIEDAIVLALKLDHRFLWVDRYCIKQNDEKDRLTQIHNMDGIYKNAFACIIAAAGSDSTFGLPGVSTVPRIPQNRAMVGNRLLVSTMPSIKAVLKSSTWSTRAWTYQEGLLSRRRLIFTKYQVYYDCLVMSCAEAIHEPLDALHTKNKQSLRAFTDFRPLFPRVDSKSAWELIADYSSRPLTKIDDALNAMLGIFSTLQKQDEIKYQIWGIPIRRGSQYDRKAVPSRTWQDLFVSGLIWASERPSKRRPSFPSWSWVGWCGTVFSMGWTLAQFYVADYTEVWLESLEETARPKFGHKIRIKAPLINVRISSKGERDVWEAEFQTCKHGITQTELHLTREANVDKEFCRRLQENAFTGIIVGQEPNDATDERDLKFLVVLVVDWVNESQRVAERIGFFVLWNKDIKCAYGTCDYHSIPATMKEVTLM</sequence>
<reference evidence="3" key="1">
    <citation type="journal article" date="2020" name="Stud. Mycol.">
        <title>101 Dothideomycetes genomes: a test case for predicting lifestyles and emergence of pathogens.</title>
        <authorList>
            <person name="Haridas S."/>
            <person name="Albert R."/>
            <person name="Binder M."/>
            <person name="Bloem J."/>
            <person name="Labutti K."/>
            <person name="Salamov A."/>
            <person name="Andreopoulos B."/>
            <person name="Baker S."/>
            <person name="Barry K."/>
            <person name="Bills G."/>
            <person name="Bluhm B."/>
            <person name="Cannon C."/>
            <person name="Castanera R."/>
            <person name="Culley D."/>
            <person name="Daum C."/>
            <person name="Ezra D."/>
            <person name="Gonzalez J."/>
            <person name="Henrissat B."/>
            <person name="Kuo A."/>
            <person name="Liang C."/>
            <person name="Lipzen A."/>
            <person name="Lutzoni F."/>
            <person name="Magnuson J."/>
            <person name="Mondo S."/>
            <person name="Nolan M."/>
            <person name="Ohm R."/>
            <person name="Pangilinan J."/>
            <person name="Park H.-J."/>
            <person name="Ramirez L."/>
            <person name="Alfaro M."/>
            <person name="Sun H."/>
            <person name="Tritt A."/>
            <person name="Yoshinaga Y."/>
            <person name="Zwiers L.-H."/>
            <person name="Turgeon B."/>
            <person name="Goodwin S."/>
            <person name="Spatafora J."/>
            <person name="Crous P."/>
            <person name="Grigoriev I."/>
        </authorList>
    </citation>
    <scope>NUCLEOTIDE SEQUENCE</scope>
    <source>
        <strain evidence="3">CBS 675.92</strain>
    </source>
</reference>
<dbReference type="Proteomes" id="UP000800035">
    <property type="component" value="Unassembled WGS sequence"/>
</dbReference>
<dbReference type="OrthoDB" id="5428863at2759"/>
<accession>A0A6A5TLZ0</accession>
<dbReference type="Pfam" id="PF06985">
    <property type="entry name" value="HET"/>
    <property type="match status" value="1"/>
</dbReference>
<dbReference type="InterPro" id="IPR010730">
    <property type="entry name" value="HET"/>
</dbReference>
<name>A0A6A5TLZ0_9PLEO</name>
<dbReference type="PANTHER" id="PTHR33112">
    <property type="entry name" value="DOMAIN PROTEIN, PUTATIVE-RELATED"/>
    <property type="match status" value="1"/>
</dbReference>
<feature type="region of interest" description="Disordered" evidence="1">
    <location>
        <begin position="53"/>
        <end position="76"/>
    </location>
</feature>
<keyword evidence="4" id="KW-1185">Reference proteome</keyword>
<feature type="domain" description="Heterokaryon incompatibility" evidence="2">
    <location>
        <begin position="282"/>
        <end position="418"/>
    </location>
</feature>
<evidence type="ECO:0000313" key="4">
    <source>
        <dbReference type="Proteomes" id="UP000800035"/>
    </source>
</evidence>
<protein>
    <submittedName>
        <fullName evidence="3">HET-domain-containing protein</fullName>
    </submittedName>
</protein>
<organism evidence="3 4">
    <name type="scientific">Byssothecium circinans</name>
    <dbReference type="NCBI Taxonomy" id="147558"/>
    <lineage>
        <taxon>Eukaryota</taxon>
        <taxon>Fungi</taxon>
        <taxon>Dikarya</taxon>
        <taxon>Ascomycota</taxon>
        <taxon>Pezizomycotina</taxon>
        <taxon>Dothideomycetes</taxon>
        <taxon>Pleosporomycetidae</taxon>
        <taxon>Pleosporales</taxon>
        <taxon>Massarineae</taxon>
        <taxon>Massarinaceae</taxon>
        <taxon>Byssothecium</taxon>
    </lineage>
</organism>
<evidence type="ECO:0000259" key="2">
    <source>
        <dbReference type="Pfam" id="PF06985"/>
    </source>
</evidence>
<feature type="compositionally biased region" description="Basic and acidic residues" evidence="1">
    <location>
        <begin position="59"/>
        <end position="72"/>
    </location>
</feature>
<evidence type="ECO:0000256" key="1">
    <source>
        <dbReference type="SAM" id="MobiDB-lite"/>
    </source>
</evidence>
<dbReference type="PANTHER" id="PTHR33112:SF1">
    <property type="entry name" value="HETEROKARYON INCOMPATIBILITY DOMAIN-CONTAINING PROTEIN"/>
    <property type="match status" value="1"/>
</dbReference>
<proteinExistence type="predicted"/>
<gene>
    <name evidence="3" type="ORF">CC80DRAFT_596361</name>
</gene>
<evidence type="ECO:0000313" key="3">
    <source>
        <dbReference type="EMBL" id="KAF1952739.1"/>
    </source>
</evidence>